<name>A0A0N9UUU0_SPHMC</name>
<accession>A0A0N9UUU0</accession>
<feature type="DNA-binding region" description="H-T-H motif" evidence="4">
    <location>
        <begin position="37"/>
        <end position="56"/>
    </location>
</feature>
<dbReference type="PROSITE" id="PS50977">
    <property type="entry name" value="HTH_TETR_2"/>
    <property type="match status" value="1"/>
</dbReference>
<sequence length="215" mass="24136">MKVQIEAEGGSSTAESRERLLEAAGQLMAERGTTDISLSEIAARSGVNSALVKYYFGNKAGMLMALLRRRLGQGMADLQQLLKMDISPQDKLRIHISGMVNTYYQYPYVNRLMHELANEPSGDYGKQIAEEISLPVAKAQRAILEEGRAKGIFREVDPLVFYFMIVGACDQLFHSRHQARHVFGLEEINDDLKRRYVSELCNNLIRGISADPRAN</sequence>
<organism evidence="6 7">
    <name type="scientific">Sphingopyxis macrogoltabida</name>
    <name type="common">Sphingomonas macrogoltabidus</name>
    <dbReference type="NCBI Taxonomy" id="33050"/>
    <lineage>
        <taxon>Bacteria</taxon>
        <taxon>Pseudomonadati</taxon>
        <taxon>Pseudomonadota</taxon>
        <taxon>Alphaproteobacteria</taxon>
        <taxon>Sphingomonadales</taxon>
        <taxon>Sphingomonadaceae</taxon>
        <taxon>Sphingopyxis</taxon>
    </lineage>
</organism>
<dbReference type="RefSeq" id="WP_054586702.1">
    <property type="nucleotide sequence ID" value="NZ_CP012700.1"/>
</dbReference>
<evidence type="ECO:0000256" key="2">
    <source>
        <dbReference type="ARBA" id="ARBA00023125"/>
    </source>
</evidence>
<dbReference type="OrthoDB" id="2356263at2"/>
<dbReference type="SUPFAM" id="SSF46689">
    <property type="entry name" value="Homeodomain-like"/>
    <property type="match status" value="1"/>
</dbReference>
<reference evidence="6 7" key="1">
    <citation type="journal article" date="2015" name="Genome Announc.">
        <title>Complete Genome Sequence of Polypropylene Glycol- and Polyethylene Glycol-Degrading Sphingopyxis macrogoltabida Strain EY-1.</title>
        <authorList>
            <person name="Ohtsubo Y."/>
            <person name="Nagata Y."/>
            <person name="Numata M."/>
            <person name="Tsuchikane K."/>
            <person name="Hosoyama A."/>
            <person name="Yamazoe A."/>
            <person name="Tsuda M."/>
            <person name="Fujita N."/>
            <person name="Kawai F."/>
        </authorList>
    </citation>
    <scope>NUCLEOTIDE SEQUENCE [LARGE SCALE GENOMIC DNA]</scope>
    <source>
        <strain evidence="6 7">EY-1</strain>
    </source>
</reference>
<evidence type="ECO:0000256" key="4">
    <source>
        <dbReference type="PROSITE-ProRule" id="PRU00335"/>
    </source>
</evidence>
<dbReference type="InterPro" id="IPR050109">
    <property type="entry name" value="HTH-type_TetR-like_transc_reg"/>
</dbReference>
<dbReference type="KEGG" id="smag:AN936_02125"/>
<gene>
    <name evidence="6" type="ORF">AN936_02125</name>
</gene>
<dbReference type="Gene3D" id="1.10.357.10">
    <property type="entry name" value="Tetracycline Repressor, domain 2"/>
    <property type="match status" value="1"/>
</dbReference>
<dbReference type="Pfam" id="PF14514">
    <property type="entry name" value="TetR_C_9"/>
    <property type="match status" value="1"/>
</dbReference>
<dbReference type="GO" id="GO:0000976">
    <property type="term" value="F:transcription cis-regulatory region binding"/>
    <property type="evidence" value="ECO:0007669"/>
    <property type="project" value="TreeGrafter"/>
</dbReference>
<dbReference type="InterPro" id="IPR011075">
    <property type="entry name" value="TetR_C"/>
</dbReference>
<dbReference type="EMBL" id="CP012700">
    <property type="protein sequence ID" value="ALH79212.1"/>
    <property type="molecule type" value="Genomic_DNA"/>
</dbReference>
<dbReference type="Proteomes" id="UP000058074">
    <property type="component" value="Chromosome"/>
</dbReference>
<keyword evidence="2 4" id="KW-0238">DNA-binding</keyword>
<proteinExistence type="predicted"/>
<evidence type="ECO:0000313" key="7">
    <source>
        <dbReference type="Proteomes" id="UP000058074"/>
    </source>
</evidence>
<evidence type="ECO:0000256" key="1">
    <source>
        <dbReference type="ARBA" id="ARBA00023015"/>
    </source>
</evidence>
<dbReference type="InterPro" id="IPR009057">
    <property type="entry name" value="Homeodomain-like_sf"/>
</dbReference>
<dbReference type="Pfam" id="PF00440">
    <property type="entry name" value="TetR_N"/>
    <property type="match status" value="1"/>
</dbReference>
<keyword evidence="1" id="KW-0805">Transcription regulation</keyword>
<dbReference type="PATRIC" id="fig|33050.5.peg.443"/>
<dbReference type="PANTHER" id="PTHR30055:SF181">
    <property type="entry name" value="BLR6905 PROTEIN"/>
    <property type="match status" value="1"/>
</dbReference>
<evidence type="ECO:0000259" key="5">
    <source>
        <dbReference type="PROSITE" id="PS50977"/>
    </source>
</evidence>
<dbReference type="SUPFAM" id="SSF48498">
    <property type="entry name" value="Tetracyclin repressor-like, C-terminal domain"/>
    <property type="match status" value="1"/>
</dbReference>
<evidence type="ECO:0000256" key="3">
    <source>
        <dbReference type="ARBA" id="ARBA00023163"/>
    </source>
</evidence>
<evidence type="ECO:0000313" key="6">
    <source>
        <dbReference type="EMBL" id="ALH79212.1"/>
    </source>
</evidence>
<keyword evidence="3" id="KW-0804">Transcription</keyword>
<dbReference type="GO" id="GO:0003700">
    <property type="term" value="F:DNA-binding transcription factor activity"/>
    <property type="evidence" value="ECO:0007669"/>
    <property type="project" value="TreeGrafter"/>
</dbReference>
<dbReference type="InterPro" id="IPR036271">
    <property type="entry name" value="Tet_transcr_reg_TetR-rel_C_sf"/>
</dbReference>
<dbReference type="AlphaFoldDB" id="A0A0N9UUU0"/>
<dbReference type="PRINTS" id="PR00455">
    <property type="entry name" value="HTHTETR"/>
</dbReference>
<dbReference type="PANTHER" id="PTHR30055">
    <property type="entry name" value="HTH-TYPE TRANSCRIPTIONAL REGULATOR RUTR"/>
    <property type="match status" value="1"/>
</dbReference>
<protein>
    <submittedName>
        <fullName evidence="6">TetR family transcriptional regulator</fullName>
    </submittedName>
</protein>
<feature type="domain" description="HTH tetR-type" evidence="5">
    <location>
        <begin position="14"/>
        <end position="74"/>
    </location>
</feature>
<dbReference type="InterPro" id="IPR001647">
    <property type="entry name" value="HTH_TetR"/>
</dbReference>